<protein>
    <submittedName>
        <fullName evidence="1">DNA alkylation repair enzyme</fullName>
    </submittedName>
</protein>
<dbReference type="Proteomes" id="UP000001401">
    <property type="component" value="Chromosome"/>
</dbReference>
<dbReference type="InterPro" id="IPR014825">
    <property type="entry name" value="DNA_alkylation"/>
</dbReference>
<dbReference type="eggNOG" id="COG4912">
    <property type="taxonomic scope" value="Bacteria"/>
</dbReference>
<dbReference type="Gene3D" id="1.20.1660.10">
    <property type="entry name" value="Hypothetical protein (EF3068)"/>
    <property type="match status" value="1"/>
</dbReference>
<dbReference type="InterPro" id="IPR016024">
    <property type="entry name" value="ARM-type_fold"/>
</dbReference>
<dbReference type="RefSeq" id="WP_013487831.1">
    <property type="nucleotide sequence ID" value="NC_014829.1"/>
</dbReference>
<name>E6TRW7_EVAC2</name>
<keyword evidence="2" id="KW-1185">Reference proteome</keyword>
<dbReference type="SUPFAM" id="SSF48371">
    <property type="entry name" value="ARM repeat"/>
    <property type="match status" value="1"/>
</dbReference>
<dbReference type="PANTHER" id="PTHR34070:SF1">
    <property type="entry name" value="DNA ALKYLATION REPAIR PROTEIN"/>
    <property type="match status" value="1"/>
</dbReference>
<organism evidence="1 2">
    <name type="scientific">Evansella cellulosilytica (strain ATCC 21833 / DSM 2522 / FERM P-1141 / JCM 9156 / N-4)</name>
    <name type="common">Bacillus cellulosilyticus</name>
    <dbReference type="NCBI Taxonomy" id="649639"/>
    <lineage>
        <taxon>Bacteria</taxon>
        <taxon>Bacillati</taxon>
        <taxon>Bacillota</taxon>
        <taxon>Bacilli</taxon>
        <taxon>Bacillales</taxon>
        <taxon>Bacillaceae</taxon>
        <taxon>Evansella</taxon>
    </lineage>
</organism>
<dbReference type="AlphaFoldDB" id="E6TRW7"/>
<dbReference type="EMBL" id="CP002394">
    <property type="protein sequence ID" value="ADU29490.1"/>
    <property type="molecule type" value="Genomic_DNA"/>
</dbReference>
<evidence type="ECO:0000313" key="2">
    <source>
        <dbReference type="Proteomes" id="UP000001401"/>
    </source>
</evidence>
<reference evidence="1" key="1">
    <citation type="submission" date="2010-12" db="EMBL/GenBank/DDBJ databases">
        <title>Complete sequence of Bacillus cellulosilyticus DSM 2522.</title>
        <authorList>
            <consortium name="US DOE Joint Genome Institute"/>
            <person name="Lucas S."/>
            <person name="Copeland A."/>
            <person name="Lapidus A."/>
            <person name="Cheng J.-F."/>
            <person name="Bruce D."/>
            <person name="Goodwin L."/>
            <person name="Pitluck S."/>
            <person name="Chertkov O."/>
            <person name="Detter J.C."/>
            <person name="Han C."/>
            <person name="Tapia R."/>
            <person name="Land M."/>
            <person name="Hauser L."/>
            <person name="Jeffries C."/>
            <person name="Kyrpides N."/>
            <person name="Ivanova N."/>
            <person name="Mikhailova N."/>
            <person name="Brumm P."/>
            <person name="Mead D."/>
            <person name="Woyke T."/>
        </authorList>
    </citation>
    <scope>NUCLEOTIDE SEQUENCE [LARGE SCALE GENOMIC DNA]</scope>
    <source>
        <strain evidence="1">DSM 2522</strain>
    </source>
</reference>
<gene>
    <name evidence="1" type="ordered locus">Bcell_1225</name>
</gene>
<proteinExistence type="predicted"/>
<dbReference type="Gene3D" id="1.25.40.290">
    <property type="entry name" value="ARM repeat domains"/>
    <property type="match status" value="1"/>
</dbReference>
<dbReference type="PANTHER" id="PTHR34070">
    <property type="entry name" value="ARMADILLO-TYPE FOLD"/>
    <property type="match status" value="1"/>
</dbReference>
<dbReference type="OrthoDB" id="9775346at2"/>
<dbReference type="Pfam" id="PF08713">
    <property type="entry name" value="DNA_alkylation"/>
    <property type="match status" value="1"/>
</dbReference>
<dbReference type="KEGG" id="bco:Bcell_1225"/>
<dbReference type="STRING" id="649639.Bcell_1225"/>
<dbReference type="CDD" id="cd07064">
    <property type="entry name" value="AlkD_like_1"/>
    <property type="match status" value="1"/>
</dbReference>
<sequence length="219" mass="26037">MEVQDLATQFTLIADKEKAVRMSAYMKNRFEFFGIQTPERRKVVSTVFKEWEVGKKPIDWKFVFDLWKQSEREYQYVAVDYLIKSKKYLSADDLTQVKELIISKSWWDTVDAIASGVVGYIVRTFPEQVKMMDDWIEDDNMWVKRTALLHQLSFKENTDEERLFYYCEKHASDKEFFIAKAIGWALREYGKTKPQSVITFVEKTPLQNLSKREALKHLK</sequence>
<dbReference type="HOGENOM" id="CLU_079880_1_0_9"/>
<accession>E6TRW7</accession>
<evidence type="ECO:0000313" key="1">
    <source>
        <dbReference type="EMBL" id="ADU29490.1"/>
    </source>
</evidence>